<evidence type="ECO:0000313" key="3">
    <source>
        <dbReference type="Proteomes" id="UP000276349"/>
    </source>
</evidence>
<organism evidence="2 3">
    <name type="scientific">Lysinibacillus telephonicus</name>
    <dbReference type="NCBI Taxonomy" id="1714840"/>
    <lineage>
        <taxon>Bacteria</taxon>
        <taxon>Bacillati</taxon>
        <taxon>Bacillota</taxon>
        <taxon>Bacilli</taxon>
        <taxon>Bacillales</taxon>
        <taxon>Bacillaceae</taxon>
        <taxon>Lysinibacillus</taxon>
    </lineage>
</organism>
<comment type="caution">
    <text evidence="2">The sequence shown here is derived from an EMBL/GenBank/DDBJ whole genome shotgun (WGS) entry which is preliminary data.</text>
</comment>
<sequence>MSITIFLTGCSILKQEESQVVSKNNTMISVSKPIEGLEVMGEEFNIPWSINKHEQTFYLSERPGTIVKIENGEAVRQQVDLKEELATAAEAGLLGFVLTPNFSESNEAIAYYTYVDSSGQFNRIVTLRLDNNRWKEDRLLLDKIPSGRYHHGGRLEIGPDGKLFATTGDALQSSIAQDRSSLGGKILRLNLDGTIPNDNPFPNSYVYSYGHRNPQGISWAEDGGMYASEHGNNANDEINKIEPGQNFGWPIIEGLEKQNGMVTPLFTSGQNETWAPSGMDYYNGKLYVAALRGNAVLEFNLETGEQREIITGLGRIRDVFIEDNFLYFISNNTDGRGEPQQNDDKLYRVPLLN</sequence>
<dbReference type="InterPro" id="IPR011041">
    <property type="entry name" value="Quinoprot_gluc/sorb_DH_b-prop"/>
</dbReference>
<dbReference type="Pfam" id="PF07995">
    <property type="entry name" value="GSDH"/>
    <property type="match status" value="1"/>
</dbReference>
<gene>
    <name evidence="2" type="ORF">EKG35_01735</name>
</gene>
<evidence type="ECO:0000313" key="2">
    <source>
        <dbReference type="EMBL" id="RTQ96146.1"/>
    </source>
</evidence>
<dbReference type="InterPro" id="IPR011042">
    <property type="entry name" value="6-blade_b-propeller_TolB-like"/>
</dbReference>
<dbReference type="Gene3D" id="2.120.10.30">
    <property type="entry name" value="TolB, C-terminal domain"/>
    <property type="match status" value="1"/>
</dbReference>
<name>A0A3S0HLI8_9BACI</name>
<dbReference type="RefSeq" id="WP_126292588.1">
    <property type="nucleotide sequence ID" value="NZ_CP185866.1"/>
</dbReference>
<keyword evidence="3" id="KW-1185">Reference proteome</keyword>
<dbReference type="PANTHER" id="PTHR19328:SF13">
    <property type="entry name" value="HIPL1 PROTEIN"/>
    <property type="match status" value="1"/>
</dbReference>
<dbReference type="Proteomes" id="UP000276349">
    <property type="component" value="Unassembled WGS sequence"/>
</dbReference>
<evidence type="ECO:0000259" key="1">
    <source>
        <dbReference type="Pfam" id="PF07995"/>
    </source>
</evidence>
<dbReference type="AlphaFoldDB" id="A0A3S0HLI8"/>
<dbReference type="PANTHER" id="PTHR19328">
    <property type="entry name" value="HEDGEHOG-INTERACTING PROTEIN"/>
    <property type="match status" value="1"/>
</dbReference>
<reference evidence="2 3" key="1">
    <citation type="submission" date="2018-12" db="EMBL/GenBank/DDBJ databases">
        <authorList>
            <person name="Yu L."/>
        </authorList>
    </citation>
    <scope>NUCLEOTIDE SEQUENCE [LARGE SCALE GENOMIC DNA]</scope>
    <source>
        <strain evidence="2 3">S5H2222</strain>
    </source>
</reference>
<feature type="domain" description="Glucose/Sorbosone dehydrogenase" evidence="1">
    <location>
        <begin position="45"/>
        <end position="336"/>
    </location>
</feature>
<dbReference type="OrthoDB" id="9770043at2"/>
<dbReference type="EMBL" id="RXNR01000003">
    <property type="protein sequence ID" value="RTQ96146.1"/>
    <property type="molecule type" value="Genomic_DNA"/>
</dbReference>
<dbReference type="InterPro" id="IPR012938">
    <property type="entry name" value="Glc/Sorbosone_DH"/>
</dbReference>
<proteinExistence type="predicted"/>
<protein>
    <submittedName>
        <fullName evidence="2">Sorbosone dehydrogenase family protein</fullName>
    </submittedName>
</protein>
<dbReference type="SUPFAM" id="SSF50952">
    <property type="entry name" value="Soluble quinoprotein glucose dehydrogenase"/>
    <property type="match status" value="1"/>
</dbReference>
<accession>A0A3S0HLI8</accession>